<feature type="compositionally biased region" description="Polar residues" evidence="1">
    <location>
        <begin position="330"/>
        <end position="339"/>
    </location>
</feature>
<feature type="region of interest" description="Disordered" evidence="1">
    <location>
        <begin position="352"/>
        <end position="390"/>
    </location>
</feature>
<dbReference type="AlphaFoldDB" id="T1JJJ8"/>
<reference evidence="2" key="2">
    <citation type="submission" date="2015-02" db="UniProtKB">
        <authorList>
            <consortium name="EnsemblMetazoa"/>
        </authorList>
    </citation>
    <scope>IDENTIFICATION</scope>
</reference>
<feature type="region of interest" description="Disordered" evidence="1">
    <location>
        <begin position="313"/>
        <end position="339"/>
    </location>
</feature>
<dbReference type="Proteomes" id="UP000014500">
    <property type="component" value="Unassembled WGS sequence"/>
</dbReference>
<dbReference type="EnsemblMetazoa" id="SMAR014028-RA">
    <property type="protein sequence ID" value="SMAR014028-PA"/>
    <property type="gene ID" value="SMAR014028"/>
</dbReference>
<proteinExistence type="predicted"/>
<organism evidence="2 3">
    <name type="scientific">Strigamia maritima</name>
    <name type="common">European centipede</name>
    <name type="synonym">Geophilus maritimus</name>
    <dbReference type="NCBI Taxonomy" id="126957"/>
    <lineage>
        <taxon>Eukaryota</taxon>
        <taxon>Metazoa</taxon>
        <taxon>Ecdysozoa</taxon>
        <taxon>Arthropoda</taxon>
        <taxon>Myriapoda</taxon>
        <taxon>Chilopoda</taxon>
        <taxon>Pleurostigmophora</taxon>
        <taxon>Geophilomorpha</taxon>
        <taxon>Linotaeniidae</taxon>
        <taxon>Strigamia</taxon>
    </lineage>
</organism>
<name>T1JJJ8_STRMM</name>
<dbReference type="HOGENOM" id="CLU_456601_0_0_1"/>
<feature type="compositionally biased region" description="Low complexity" evidence="1">
    <location>
        <begin position="365"/>
        <end position="381"/>
    </location>
</feature>
<evidence type="ECO:0000256" key="1">
    <source>
        <dbReference type="SAM" id="MobiDB-lite"/>
    </source>
</evidence>
<sequence>MNTMENLRRVFNVSKIPNQTPFGQTMFSDSPVTESTDGQCAQYFTSEFINSGKKEDGGSNLDKLRQVYSVCSAYTDELIYLCHTGLCMAKLLEENLSLMTCDSTVGTQSAQEMAGHFVTLWNNLSISTKKLVSNFEDEVLAALRDNIVNNHNEKNFSETNNLFVACFLAIIQVHYQFSVSMFETIVQLLSSVPGETKVPSSACMPLESALKEPLDLMASWTHSLSEMQKHLLNLQLNFSHSFCTGIKNDSYPSAIKQPSKRRWSFGGLRQSSSSDWVPKQWPAVGKRVEMDSSHIQGLWPADKESLLLPASDDLRSPSFDLTENTKRGSTDSQKSSTFASNEELQDVISLLSCQPSNPSSPTPDPSNQLSSNNGQNSLWSNTPHTSSAGFGAEQLESNKHIAHSQFDKFVSWNKAEATQPYADMRLQSLLERNAVEHTQAVKSTSWPAGTNLQQLHCVAKTSGVSSPTTFPAPETCTKESEFFMGLEFVGSDLMASVRQRRHSSGESLCRTSNPATFRTMSIDDMIAEGKCPRTSTWPLKQLSPNSSFCYGYENAGALSKSVNWATTADFPQGLPPSGFDSRNRNKMEKKYYLFGNPP</sequence>
<reference evidence="3" key="1">
    <citation type="submission" date="2011-05" db="EMBL/GenBank/DDBJ databases">
        <authorList>
            <person name="Richards S.R."/>
            <person name="Qu J."/>
            <person name="Jiang H."/>
            <person name="Jhangiani S.N."/>
            <person name="Agravi P."/>
            <person name="Goodspeed R."/>
            <person name="Gross S."/>
            <person name="Mandapat C."/>
            <person name="Jackson L."/>
            <person name="Mathew T."/>
            <person name="Pu L."/>
            <person name="Thornton R."/>
            <person name="Saada N."/>
            <person name="Wilczek-Boney K.B."/>
            <person name="Lee S."/>
            <person name="Kovar C."/>
            <person name="Wu Y."/>
            <person name="Scherer S.E."/>
            <person name="Worley K.C."/>
            <person name="Muzny D.M."/>
            <person name="Gibbs R."/>
        </authorList>
    </citation>
    <scope>NUCLEOTIDE SEQUENCE</scope>
    <source>
        <strain evidence="3">Brora</strain>
    </source>
</reference>
<evidence type="ECO:0008006" key="4">
    <source>
        <dbReference type="Google" id="ProtNLM"/>
    </source>
</evidence>
<evidence type="ECO:0000313" key="3">
    <source>
        <dbReference type="Proteomes" id="UP000014500"/>
    </source>
</evidence>
<keyword evidence="3" id="KW-1185">Reference proteome</keyword>
<protein>
    <recommendedName>
        <fullName evidence="4">DUF4745 domain-containing protein</fullName>
    </recommendedName>
</protein>
<evidence type="ECO:0000313" key="2">
    <source>
        <dbReference type="EnsemblMetazoa" id="SMAR014028-PA"/>
    </source>
</evidence>
<dbReference type="EMBL" id="JH431850">
    <property type="status" value="NOT_ANNOTATED_CDS"/>
    <property type="molecule type" value="Genomic_DNA"/>
</dbReference>
<accession>T1JJJ8</accession>